<keyword evidence="2" id="KW-1185">Reference proteome</keyword>
<dbReference type="AlphaFoldDB" id="N1PZZ7"/>
<gene>
    <name evidence="1" type="ORF">DOTSEDRAFT_123664</name>
</gene>
<accession>N1PZZ7</accession>
<feature type="non-terminal residue" evidence="1">
    <location>
        <position position="1"/>
    </location>
</feature>
<evidence type="ECO:0000313" key="2">
    <source>
        <dbReference type="Proteomes" id="UP000016933"/>
    </source>
</evidence>
<dbReference type="STRING" id="675120.N1PZZ7"/>
<reference evidence="1 2" key="2">
    <citation type="journal article" date="2012" name="PLoS Pathog.">
        <title>Diverse lifestyles and strategies of plant pathogenesis encoded in the genomes of eighteen Dothideomycetes fungi.</title>
        <authorList>
            <person name="Ohm R.A."/>
            <person name="Feau N."/>
            <person name="Henrissat B."/>
            <person name="Schoch C.L."/>
            <person name="Horwitz B.A."/>
            <person name="Barry K.W."/>
            <person name="Condon B.J."/>
            <person name="Copeland A.C."/>
            <person name="Dhillon B."/>
            <person name="Glaser F."/>
            <person name="Hesse C.N."/>
            <person name="Kosti I."/>
            <person name="LaButti K."/>
            <person name="Lindquist E.A."/>
            <person name="Lucas S."/>
            <person name="Salamov A.A."/>
            <person name="Bradshaw R.E."/>
            <person name="Ciuffetti L."/>
            <person name="Hamelin R.C."/>
            <person name="Kema G.H.J."/>
            <person name="Lawrence C."/>
            <person name="Scott J.A."/>
            <person name="Spatafora J.W."/>
            <person name="Turgeon B.G."/>
            <person name="de Wit P.J.G.M."/>
            <person name="Zhong S."/>
            <person name="Goodwin S.B."/>
            <person name="Grigoriev I.V."/>
        </authorList>
    </citation>
    <scope>NUCLEOTIDE SEQUENCE [LARGE SCALE GENOMIC DNA]</scope>
    <source>
        <strain evidence="2">NZE10 / CBS 128990</strain>
    </source>
</reference>
<dbReference type="InterPro" id="IPR029058">
    <property type="entry name" value="AB_hydrolase_fold"/>
</dbReference>
<dbReference type="Gene3D" id="3.40.50.1820">
    <property type="entry name" value="alpha/beta hydrolase"/>
    <property type="match status" value="1"/>
</dbReference>
<sequence>HRAVSGVVNEMLLGNDPSHSGYARNIPHMTNVFREHMIQPIVGIDHLIGATSAMELSCMHPWRFTSFGLLNPLLGREAIA</sequence>
<dbReference type="Proteomes" id="UP000016933">
    <property type="component" value="Unassembled WGS sequence"/>
</dbReference>
<dbReference type="HOGENOM" id="CLU_2596513_0_0_1"/>
<name>N1PZZ7_DOTSN</name>
<organism evidence="1 2">
    <name type="scientific">Dothistroma septosporum (strain NZE10 / CBS 128990)</name>
    <name type="common">Red band needle blight fungus</name>
    <name type="synonym">Mycosphaerella pini</name>
    <dbReference type="NCBI Taxonomy" id="675120"/>
    <lineage>
        <taxon>Eukaryota</taxon>
        <taxon>Fungi</taxon>
        <taxon>Dikarya</taxon>
        <taxon>Ascomycota</taxon>
        <taxon>Pezizomycotina</taxon>
        <taxon>Dothideomycetes</taxon>
        <taxon>Dothideomycetidae</taxon>
        <taxon>Mycosphaerellales</taxon>
        <taxon>Mycosphaerellaceae</taxon>
        <taxon>Dothistroma</taxon>
    </lineage>
</organism>
<reference evidence="2" key="1">
    <citation type="journal article" date="2012" name="PLoS Genet.">
        <title>The genomes of the fungal plant pathogens Cladosporium fulvum and Dothistroma septosporum reveal adaptation to different hosts and lifestyles but also signatures of common ancestry.</title>
        <authorList>
            <person name="de Wit P.J.G.M."/>
            <person name="van der Burgt A."/>
            <person name="Oekmen B."/>
            <person name="Stergiopoulos I."/>
            <person name="Abd-Elsalam K.A."/>
            <person name="Aerts A.L."/>
            <person name="Bahkali A.H."/>
            <person name="Beenen H.G."/>
            <person name="Chettri P."/>
            <person name="Cox M.P."/>
            <person name="Datema E."/>
            <person name="de Vries R.P."/>
            <person name="Dhillon B."/>
            <person name="Ganley A.R."/>
            <person name="Griffiths S.A."/>
            <person name="Guo Y."/>
            <person name="Hamelin R.C."/>
            <person name="Henrissat B."/>
            <person name="Kabir M.S."/>
            <person name="Jashni M.K."/>
            <person name="Kema G."/>
            <person name="Klaubauf S."/>
            <person name="Lapidus A."/>
            <person name="Levasseur A."/>
            <person name="Lindquist E."/>
            <person name="Mehrabi R."/>
            <person name="Ohm R.A."/>
            <person name="Owen T.J."/>
            <person name="Salamov A."/>
            <person name="Schwelm A."/>
            <person name="Schijlen E."/>
            <person name="Sun H."/>
            <person name="van den Burg H.A."/>
            <person name="van Ham R.C.H.J."/>
            <person name="Zhang S."/>
            <person name="Goodwin S.B."/>
            <person name="Grigoriev I.V."/>
            <person name="Collemare J."/>
            <person name="Bradshaw R.E."/>
        </authorList>
    </citation>
    <scope>NUCLEOTIDE SEQUENCE [LARGE SCALE GENOMIC DNA]</scope>
    <source>
        <strain evidence="2">NZE10 / CBS 128990</strain>
    </source>
</reference>
<protein>
    <submittedName>
        <fullName evidence="1">Uncharacterized protein</fullName>
    </submittedName>
</protein>
<proteinExistence type="predicted"/>
<evidence type="ECO:0000313" key="1">
    <source>
        <dbReference type="EMBL" id="EME47799.1"/>
    </source>
</evidence>
<dbReference type="EMBL" id="KB446536">
    <property type="protein sequence ID" value="EME47799.1"/>
    <property type="molecule type" value="Genomic_DNA"/>
</dbReference>
<dbReference type="OrthoDB" id="94039at2759"/>